<dbReference type="RefSeq" id="WP_343784793.1">
    <property type="nucleotide sequence ID" value="NZ_BAAAFH010000003.1"/>
</dbReference>
<dbReference type="SUPFAM" id="SSF158682">
    <property type="entry name" value="TerB-like"/>
    <property type="match status" value="1"/>
</dbReference>
<dbReference type="EMBL" id="BAAAFH010000003">
    <property type="protein sequence ID" value="GAA0874093.1"/>
    <property type="molecule type" value="Genomic_DNA"/>
</dbReference>
<dbReference type="Gene3D" id="1.10.3680.10">
    <property type="entry name" value="TerB-like"/>
    <property type="match status" value="1"/>
</dbReference>
<name>A0ABN1MMA5_9FLAO</name>
<keyword evidence="2" id="KW-1185">Reference proteome</keyword>
<organism evidence="1 2">
    <name type="scientific">Wandonia haliotis</name>
    <dbReference type="NCBI Taxonomy" id="574963"/>
    <lineage>
        <taxon>Bacteria</taxon>
        <taxon>Pseudomonadati</taxon>
        <taxon>Bacteroidota</taxon>
        <taxon>Flavobacteriia</taxon>
        <taxon>Flavobacteriales</taxon>
        <taxon>Crocinitomicaceae</taxon>
        <taxon>Wandonia</taxon>
    </lineage>
</organism>
<accession>A0ABN1MMA5</accession>
<reference evidence="1 2" key="1">
    <citation type="journal article" date="2019" name="Int. J. Syst. Evol. Microbiol.">
        <title>The Global Catalogue of Microorganisms (GCM) 10K type strain sequencing project: providing services to taxonomists for standard genome sequencing and annotation.</title>
        <authorList>
            <consortium name="The Broad Institute Genomics Platform"/>
            <consortium name="The Broad Institute Genome Sequencing Center for Infectious Disease"/>
            <person name="Wu L."/>
            <person name="Ma J."/>
        </authorList>
    </citation>
    <scope>NUCLEOTIDE SEQUENCE [LARGE SCALE GENOMIC DNA]</scope>
    <source>
        <strain evidence="1 2">JCM 16083</strain>
    </source>
</reference>
<evidence type="ECO:0000313" key="2">
    <source>
        <dbReference type="Proteomes" id="UP001501126"/>
    </source>
</evidence>
<evidence type="ECO:0000313" key="1">
    <source>
        <dbReference type="EMBL" id="GAA0874093.1"/>
    </source>
</evidence>
<comment type="caution">
    <text evidence="1">The sequence shown here is derived from an EMBL/GenBank/DDBJ whole genome shotgun (WGS) entry which is preliminary data.</text>
</comment>
<proteinExistence type="predicted"/>
<gene>
    <name evidence="1" type="ORF">GCM10009118_05010</name>
</gene>
<dbReference type="Proteomes" id="UP001501126">
    <property type="component" value="Unassembled WGS sequence"/>
</dbReference>
<dbReference type="InterPro" id="IPR029024">
    <property type="entry name" value="TerB-like"/>
</dbReference>
<protein>
    <recommendedName>
        <fullName evidence="3">Tellurite resistance protein TerB</fullName>
    </recommendedName>
</protein>
<sequence>MEEKKKEQLGLLAQLVKLANADHEIKEIEFQFIMSIAAQMGVTPEEFRSIFDTYAEHTPPKLEGDRIVQFHRLVLLMNVDAEITQEELTKIRKMGMMMGLNAQAIETVLNEMHQYPNKVVPPDRLIEIFSLYHN</sequence>
<evidence type="ECO:0008006" key="3">
    <source>
        <dbReference type="Google" id="ProtNLM"/>
    </source>
</evidence>